<dbReference type="PANTHER" id="PTHR48079:SF6">
    <property type="entry name" value="NAD(P)-BINDING DOMAIN-CONTAINING PROTEIN-RELATED"/>
    <property type="match status" value="1"/>
</dbReference>
<protein>
    <recommendedName>
        <fullName evidence="1">NAD-dependent epimerase/dehydratase domain-containing protein</fullName>
    </recommendedName>
</protein>
<gene>
    <name evidence="2" type="ORF">K875_04089</name>
</gene>
<dbReference type="AlphaFoldDB" id="A0A051TWU5"/>
<dbReference type="GO" id="GO:0005737">
    <property type="term" value="C:cytoplasm"/>
    <property type="evidence" value="ECO:0007669"/>
    <property type="project" value="TreeGrafter"/>
</dbReference>
<dbReference type="Proteomes" id="UP000025947">
    <property type="component" value="Unassembled WGS sequence"/>
</dbReference>
<dbReference type="RefSeq" id="WP_049957519.1">
    <property type="nucleotide sequence ID" value="NZ_KK328284.1"/>
</dbReference>
<comment type="caution">
    <text evidence="2">The sequence shown here is derived from an EMBL/GenBank/DDBJ whole genome shotgun (WGS) entry which is preliminary data.</text>
</comment>
<evidence type="ECO:0000313" key="2">
    <source>
        <dbReference type="EMBL" id="KBZ61138.1"/>
    </source>
</evidence>
<dbReference type="PATRIC" id="fig|1324261.3.peg.4131"/>
<reference evidence="2 3" key="1">
    <citation type="submission" date="2014-04" db="EMBL/GenBank/DDBJ databases">
        <title>The Genome Sequence of Mycobacterium tuberculosis TKK-01-0051.</title>
        <authorList>
            <consortium name="The Broad Institute Genomics Platform"/>
            <consortium name="The Broad Institute Genome Sequencing Center for Infectious Disease"/>
            <person name="Earl A.M."/>
            <person name="Cohen K."/>
            <person name="Pym A."/>
            <person name="Bishai W."/>
            <person name="Maharaj K."/>
            <person name="Desjardins C."/>
            <person name="Abeel T."/>
            <person name="Young S."/>
            <person name="Zeng Q."/>
            <person name="Gargeya S."/>
            <person name="Abouelleil A."/>
            <person name="Alvarado L."/>
            <person name="Chapman S.B."/>
            <person name="Gainer-Dewar J."/>
            <person name="Goldberg J."/>
            <person name="Griggs A."/>
            <person name="Gujja S."/>
            <person name="Hansen M."/>
            <person name="Howarth C."/>
            <person name="Imamovic A."/>
            <person name="Larimer J."/>
            <person name="Murphy C."/>
            <person name="Naylor J."/>
            <person name="Pearson M."/>
            <person name="Poon T.W."/>
            <person name="Priest M."/>
            <person name="Roberts A."/>
            <person name="Saif S."/>
            <person name="Shea T."/>
            <person name="Sykes S."/>
            <person name="Wortman J."/>
            <person name="Nusbaum C."/>
            <person name="Birren B."/>
        </authorList>
    </citation>
    <scope>NUCLEOTIDE SEQUENCE [LARGE SCALE GENOMIC DNA]</scope>
    <source>
        <strain evidence="2 3">TKK-01-0051</strain>
    </source>
</reference>
<accession>A0A051TWU5</accession>
<dbReference type="SUPFAM" id="SSF51735">
    <property type="entry name" value="NAD(P)-binding Rossmann-fold domains"/>
    <property type="match status" value="1"/>
</dbReference>
<dbReference type="PANTHER" id="PTHR48079">
    <property type="entry name" value="PROTEIN YEEZ"/>
    <property type="match status" value="1"/>
</dbReference>
<feature type="domain" description="NAD-dependent epimerase/dehydratase" evidence="1">
    <location>
        <begin position="3"/>
        <end position="216"/>
    </location>
</feature>
<evidence type="ECO:0000259" key="1">
    <source>
        <dbReference type="Pfam" id="PF01370"/>
    </source>
</evidence>
<dbReference type="EMBL" id="JLXW01000010">
    <property type="protein sequence ID" value="KBZ61138.1"/>
    <property type="molecule type" value="Genomic_DNA"/>
</dbReference>
<dbReference type="InterPro" id="IPR051783">
    <property type="entry name" value="NAD(P)-dependent_oxidoreduct"/>
</dbReference>
<sequence>MKVLVTGATGPFGRAVCRRLVTAGHDVTAMARNRPQTLVDGVAFTAGDVRDARAVTDAVSGCDAVVHLAWVVAPLKTEAATEEINLGGTRNVLDVMAATGCQRLVFSSSVLAYGAVPGHPPMLTETDERRPPREHFYAAHKKQAEDLIDRSGVDAVIVRAGIIAGRDVDNTIFRFFSSPALPVPDPDRHQQFVHTDDVARFTAEAVSHTHTGAVNITGAGTLTMREIAQIIARPLIRVPERALRTAIGAAWKLGVSELAPGEIGGLLYMPIVDTTRLHDEWGFTCAWSSRAALEDMARAAHGVVSLGKKTVTLPWRVSPGSTEHVGPLRAILLRRTYADEVNRVVRDIEQLVSEGRAEEGPTAAARLQLILDMAEHSTLLARIGDQARLPAHLVARAIQAGAVAKEGISP</sequence>
<dbReference type="Gene3D" id="3.40.50.720">
    <property type="entry name" value="NAD(P)-binding Rossmann-like Domain"/>
    <property type="match status" value="1"/>
</dbReference>
<dbReference type="InterPro" id="IPR001509">
    <property type="entry name" value="Epimerase_deHydtase"/>
</dbReference>
<evidence type="ECO:0000313" key="3">
    <source>
        <dbReference type="Proteomes" id="UP000025947"/>
    </source>
</evidence>
<dbReference type="InterPro" id="IPR036291">
    <property type="entry name" value="NAD(P)-bd_dom_sf"/>
</dbReference>
<name>A0A051TWU5_9MYCO</name>
<proteinExistence type="predicted"/>
<dbReference type="GO" id="GO:0004029">
    <property type="term" value="F:aldehyde dehydrogenase (NAD+) activity"/>
    <property type="evidence" value="ECO:0007669"/>
    <property type="project" value="TreeGrafter"/>
</dbReference>
<keyword evidence="3" id="KW-1185">Reference proteome</keyword>
<organism evidence="2 3">
    <name type="scientific">Mycobacterium [tuberculosis] TKK-01-0051</name>
    <dbReference type="NCBI Taxonomy" id="1324261"/>
    <lineage>
        <taxon>Bacteria</taxon>
        <taxon>Bacillati</taxon>
        <taxon>Actinomycetota</taxon>
        <taxon>Actinomycetes</taxon>
        <taxon>Mycobacteriales</taxon>
        <taxon>Mycobacteriaceae</taxon>
        <taxon>Mycobacterium</taxon>
        <taxon>Mycobacterium avium complex (MAC)</taxon>
    </lineage>
</organism>
<dbReference type="HOGENOM" id="CLU_007383_0_0_11"/>
<dbReference type="Pfam" id="PF01370">
    <property type="entry name" value="Epimerase"/>
    <property type="match status" value="1"/>
</dbReference>